<dbReference type="PROSITE" id="PS50026">
    <property type="entry name" value="EGF_3"/>
    <property type="match status" value="1"/>
</dbReference>
<dbReference type="InterPro" id="IPR000719">
    <property type="entry name" value="Prot_kinase_dom"/>
</dbReference>
<keyword evidence="24" id="KW-1185">Reference proteome</keyword>
<dbReference type="GO" id="GO:0005524">
    <property type="term" value="F:ATP binding"/>
    <property type="evidence" value="ECO:0007669"/>
    <property type="project" value="UniProtKB-UniRule"/>
</dbReference>
<dbReference type="InterPro" id="IPR009030">
    <property type="entry name" value="Growth_fac_rcpt_cys_sf"/>
</dbReference>
<dbReference type="AlphaFoldDB" id="A0AA88E988"/>
<evidence type="ECO:0000313" key="23">
    <source>
        <dbReference type="EMBL" id="GMN68650.1"/>
    </source>
</evidence>
<dbReference type="PROSITE" id="PS00010">
    <property type="entry name" value="ASX_HYDROXYL"/>
    <property type="match status" value="1"/>
</dbReference>
<keyword evidence="3 17" id="KW-0245">EGF-like domain</keyword>
<keyword evidence="7" id="KW-0677">Repeat</keyword>
<feature type="domain" description="Protein kinase" evidence="21">
    <location>
        <begin position="417"/>
        <end position="702"/>
    </location>
</feature>
<dbReference type="InterPro" id="IPR000742">
    <property type="entry name" value="EGF"/>
</dbReference>
<dbReference type="InterPro" id="IPR018097">
    <property type="entry name" value="EGF_Ca-bd_CS"/>
</dbReference>
<dbReference type="CDD" id="cd00054">
    <property type="entry name" value="EGF_CA"/>
    <property type="match status" value="1"/>
</dbReference>
<keyword evidence="12 19" id="KW-0472">Membrane</keyword>
<gene>
    <name evidence="23" type="ORF">TIFTF001_037705</name>
</gene>
<accession>A0AA88E988</accession>
<evidence type="ECO:0000256" key="17">
    <source>
        <dbReference type="PROSITE-ProRule" id="PRU00076"/>
    </source>
</evidence>
<dbReference type="GO" id="GO:0004674">
    <property type="term" value="F:protein serine/threonine kinase activity"/>
    <property type="evidence" value="ECO:0007669"/>
    <property type="project" value="UniProtKB-KW"/>
</dbReference>
<dbReference type="PANTHER" id="PTHR27005">
    <property type="entry name" value="WALL-ASSOCIATED RECEPTOR KINASE-LIKE 21"/>
    <property type="match status" value="1"/>
</dbReference>
<feature type="transmembrane region" description="Helical" evidence="19">
    <location>
        <begin position="339"/>
        <end position="365"/>
    </location>
</feature>
<dbReference type="SMART" id="SM00179">
    <property type="entry name" value="EGF_CA"/>
    <property type="match status" value="1"/>
</dbReference>
<reference evidence="23" key="1">
    <citation type="submission" date="2023-07" db="EMBL/GenBank/DDBJ databases">
        <title>draft genome sequence of fig (Ficus carica).</title>
        <authorList>
            <person name="Takahashi T."/>
            <person name="Nishimura K."/>
        </authorList>
    </citation>
    <scope>NUCLEOTIDE SEQUENCE</scope>
</reference>
<dbReference type="SMART" id="SM00181">
    <property type="entry name" value="EGF"/>
    <property type="match status" value="2"/>
</dbReference>
<feature type="domain" description="EGF-like" evidence="22">
    <location>
        <begin position="287"/>
        <end position="327"/>
    </location>
</feature>
<dbReference type="InterPro" id="IPR011009">
    <property type="entry name" value="Kinase-like_dom_sf"/>
</dbReference>
<comment type="catalytic activity">
    <reaction evidence="16">
        <text>L-threonyl-[protein] + ATP = O-phospho-L-threonyl-[protein] + ADP + H(+)</text>
        <dbReference type="Rhea" id="RHEA:46608"/>
        <dbReference type="Rhea" id="RHEA-COMP:11060"/>
        <dbReference type="Rhea" id="RHEA-COMP:11605"/>
        <dbReference type="ChEBI" id="CHEBI:15378"/>
        <dbReference type="ChEBI" id="CHEBI:30013"/>
        <dbReference type="ChEBI" id="CHEBI:30616"/>
        <dbReference type="ChEBI" id="CHEBI:61977"/>
        <dbReference type="ChEBI" id="CHEBI:456216"/>
    </reaction>
</comment>
<dbReference type="Pfam" id="PF07645">
    <property type="entry name" value="EGF_CA"/>
    <property type="match status" value="1"/>
</dbReference>
<evidence type="ECO:0000256" key="13">
    <source>
        <dbReference type="ARBA" id="ARBA00023157"/>
    </source>
</evidence>
<evidence type="ECO:0000256" key="7">
    <source>
        <dbReference type="ARBA" id="ARBA00022737"/>
    </source>
</evidence>
<dbReference type="PROSITE" id="PS50011">
    <property type="entry name" value="PROTEIN_KINASE_DOM"/>
    <property type="match status" value="1"/>
</dbReference>
<comment type="caution">
    <text evidence="17">Lacks conserved residue(s) required for the propagation of feature annotation.</text>
</comment>
<evidence type="ECO:0000256" key="8">
    <source>
        <dbReference type="ARBA" id="ARBA00022741"/>
    </source>
</evidence>
<dbReference type="GO" id="GO:0005886">
    <property type="term" value="C:plasma membrane"/>
    <property type="evidence" value="ECO:0007669"/>
    <property type="project" value="TreeGrafter"/>
</dbReference>
<dbReference type="GO" id="GO:0005509">
    <property type="term" value="F:calcium ion binding"/>
    <property type="evidence" value="ECO:0007669"/>
    <property type="project" value="InterPro"/>
</dbReference>
<evidence type="ECO:0000256" key="10">
    <source>
        <dbReference type="ARBA" id="ARBA00022840"/>
    </source>
</evidence>
<keyword evidence="11 19" id="KW-1133">Transmembrane helix</keyword>
<comment type="subcellular location">
    <subcellularLocation>
        <location evidence="1">Membrane</location>
        <topology evidence="1">Single-pass type I membrane protein</topology>
    </subcellularLocation>
</comment>
<keyword evidence="4" id="KW-0808">Transferase</keyword>
<keyword evidence="13" id="KW-1015">Disulfide bond</keyword>
<dbReference type="SMART" id="SM00220">
    <property type="entry name" value="S_TKc"/>
    <property type="match status" value="1"/>
</dbReference>
<dbReference type="EMBL" id="BTGU01000663">
    <property type="protein sequence ID" value="GMN68650.1"/>
    <property type="molecule type" value="Genomic_DNA"/>
</dbReference>
<evidence type="ECO:0000256" key="4">
    <source>
        <dbReference type="ARBA" id="ARBA00022679"/>
    </source>
</evidence>
<dbReference type="GO" id="GO:0007166">
    <property type="term" value="P:cell surface receptor signaling pathway"/>
    <property type="evidence" value="ECO:0007669"/>
    <property type="project" value="InterPro"/>
</dbReference>
<dbReference type="CDD" id="cd14066">
    <property type="entry name" value="STKc_IRAK"/>
    <property type="match status" value="1"/>
</dbReference>
<evidence type="ECO:0000256" key="5">
    <source>
        <dbReference type="ARBA" id="ARBA00022692"/>
    </source>
</evidence>
<dbReference type="FunFam" id="3.30.200.20:FF:000043">
    <property type="entry name" value="Wall-associated receptor kinase 2"/>
    <property type="match status" value="1"/>
</dbReference>
<evidence type="ECO:0000259" key="22">
    <source>
        <dbReference type="PROSITE" id="PS50026"/>
    </source>
</evidence>
<dbReference type="PROSITE" id="PS00108">
    <property type="entry name" value="PROTEIN_KINASE_ST"/>
    <property type="match status" value="1"/>
</dbReference>
<comment type="caution">
    <text evidence="23">The sequence shown here is derived from an EMBL/GenBank/DDBJ whole genome shotgun (WGS) entry which is preliminary data.</text>
</comment>
<dbReference type="PROSITE" id="PS00107">
    <property type="entry name" value="PROTEIN_KINASE_ATP"/>
    <property type="match status" value="1"/>
</dbReference>
<evidence type="ECO:0000256" key="2">
    <source>
        <dbReference type="ARBA" id="ARBA00022527"/>
    </source>
</evidence>
<dbReference type="InterPro" id="IPR045274">
    <property type="entry name" value="WAK-like"/>
</dbReference>
<evidence type="ECO:0000259" key="21">
    <source>
        <dbReference type="PROSITE" id="PS50011"/>
    </source>
</evidence>
<keyword evidence="2" id="KW-0723">Serine/threonine-protein kinase</keyword>
<keyword evidence="14" id="KW-0325">Glycoprotein</keyword>
<evidence type="ECO:0000256" key="19">
    <source>
        <dbReference type="SAM" id="Phobius"/>
    </source>
</evidence>
<keyword evidence="8 18" id="KW-0547">Nucleotide-binding</keyword>
<dbReference type="InterPro" id="IPR008271">
    <property type="entry name" value="Ser/Thr_kinase_AS"/>
</dbReference>
<evidence type="ECO:0000313" key="24">
    <source>
        <dbReference type="Proteomes" id="UP001187192"/>
    </source>
</evidence>
<sequence>MEIWLLRLIALTTAAAVTTVAAQSSLPAGCDDQYCGDLKVPYPFGMTDECAFEDKTFINCSKSGDDYTPYLMKGGTLVVKNISLDGEMEIMTYVAKNCYSQNGMQTVRNKPRLWLVDLFTISDTKNKLFAIGCDTYAIIEGSRGKNNYTTGCFSSCQEDDSLTEPCSGVGCCQVSLPRQLVNIKLTLSSFYNHTYVWDFNPCSYAFVVKDGEFNFSDTSFEKLNKTEKLPMVINWSIGNVSCEVARKFENYSCKANSECVSGVRSGYLCQCLPGYEGNPYHPHGCTDIDECKVKPDACINGTCINIPGDFSCSCHEGYTPENKTTCKPKPNREGGSSRALLLIIPLCVSIGLLALLVSSLMMLWGMKKRKLIKLKEKFFEQNGGIMLQQRLSNHRSGSLDTTKIFTLDELNMATNNFHQTRILGEGGYGTVYKGELMDNKLPVAIKKSKVGAKTQSEQFINEVIVLMQINHRNVVKLLGCCLETEVPILVYEFISNGTLFERIHDVGEEVSPLSWELRLKIAAEAADALAYLHYQTSTPIVHRDVKTANILLDNSYTAKVSDFGASRLIPLDQEHQMQTFVQGTFGYLDPEYMQSSQLTEKSDVYSFGVVLAELLTSRKTLSLDRPESDRNLANCFLSAMRENRLLDVLDVDIVNDGNLKAIEEVAILATRCLRVKGEERPTMKEVAMELEGLRITEKHPWREADLCPEETEYLLGSSFDPFSIDINGGETSSTTDYNSMQHRMMNNSYGDGR</sequence>
<evidence type="ECO:0000256" key="1">
    <source>
        <dbReference type="ARBA" id="ARBA00004479"/>
    </source>
</evidence>
<dbReference type="InterPro" id="IPR001881">
    <property type="entry name" value="EGF-like_Ca-bd_dom"/>
</dbReference>
<evidence type="ECO:0000256" key="18">
    <source>
        <dbReference type="PROSITE-ProRule" id="PRU10141"/>
    </source>
</evidence>
<dbReference type="InterPro" id="IPR049883">
    <property type="entry name" value="NOTCH1_EGF-like"/>
</dbReference>
<dbReference type="FunFam" id="1.10.510.10:FF:000084">
    <property type="entry name" value="Wall-associated receptor kinase 2"/>
    <property type="match status" value="1"/>
</dbReference>
<evidence type="ECO:0000256" key="16">
    <source>
        <dbReference type="ARBA" id="ARBA00047951"/>
    </source>
</evidence>
<dbReference type="Pfam" id="PF07714">
    <property type="entry name" value="PK_Tyr_Ser-Thr"/>
    <property type="match status" value="1"/>
</dbReference>
<evidence type="ECO:0000256" key="15">
    <source>
        <dbReference type="ARBA" id="ARBA00047558"/>
    </source>
</evidence>
<dbReference type="Gene3D" id="2.10.25.10">
    <property type="entry name" value="Laminin"/>
    <property type="match status" value="2"/>
</dbReference>
<evidence type="ECO:0000256" key="6">
    <source>
        <dbReference type="ARBA" id="ARBA00022729"/>
    </source>
</evidence>
<dbReference type="InterPro" id="IPR017441">
    <property type="entry name" value="Protein_kinase_ATP_BS"/>
</dbReference>
<evidence type="ECO:0000256" key="3">
    <source>
        <dbReference type="ARBA" id="ARBA00022536"/>
    </source>
</evidence>
<evidence type="ECO:0000256" key="9">
    <source>
        <dbReference type="ARBA" id="ARBA00022777"/>
    </source>
</evidence>
<feature type="binding site" evidence="18">
    <location>
        <position position="447"/>
    </location>
    <ligand>
        <name>ATP</name>
        <dbReference type="ChEBI" id="CHEBI:30616"/>
    </ligand>
</feature>
<proteinExistence type="predicted"/>
<dbReference type="PANTHER" id="PTHR27005:SF283">
    <property type="entry name" value="OS02G0633066 PROTEIN"/>
    <property type="match status" value="1"/>
</dbReference>
<name>A0AA88E988_FICCA</name>
<keyword evidence="10 18" id="KW-0067">ATP-binding</keyword>
<dbReference type="FunFam" id="2.10.25.10:FF:000003">
    <property type="entry name" value="fibrillin-1 isoform X1"/>
    <property type="match status" value="1"/>
</dbReference>
<organism evidence="23 24">
    <name type="scientific">Ficus carica</name>
    <name type="common">Common fig</name>
    <dbReference type="NCBI Taxonomy" id="3494"/>
    <lineage>
        <taxon>Eukaryota</taxon>
        <taxon>Viridiplantae</taxon>
        <taxon>Streptophyta</taxon>
        <taxon>Embryophyta</taxon>
        <taxon>Tracheophyta</taxon>
        <taxon>Spermatophyta</taxon>
        <taxon>Magnoliopsida</taxon>
        <taxon>eudicotyledons</taxon>
        <taxon>Gunneridae</taxon>
        <taxon>Pentapetalae</taxon>
        <taxon>rosids</taxon>
        <taxon>fabids</taxon>
        <taxon>Rosales</taxon>
        <taxon>Moraceae</taxon>
        <taxon>Ficeae</taxon>
        <taxon>Ficus</taxon>
    </lineage>
</organism>
<dbReference type="PROSITE" id="PS01186">
    <property type="entry name" value="EGF_2"/>
    <property type="match status" value="1"/>
</dbReference>
<dbReference type="SUPFAM" id="SSF57184">
    <property type="entry name" value="Growth factor receptor domain"/>
    <property type="match status" value="1"/>
</dbReference>
<evidence type="ECO:0000256" key="20">
    <source>
        <dbReference type="SAM" id="SignalP"/>
    </source>
</evidence>
<dbReference type="SUPFAM" id="SSF56112">
    <property type="entry name" value="Protein kinase-like (PK-like)"/>
    <property type="match status" value="1"/>
</dbReference>
<evidence type="ECO:0000256" key="11">
    <source>
        <dbReference type="ARBA" id="ARBA00022989"/>
    </source>
</evidence>
<evidence type="ECO:0000256" key="14">
    <source>
        <dbReference type="ARBA" id="ARBA00023180"/>
    </source>
</evidence>
<dbReference type="InterPro" id="IPR000152">
    <property type="entry name" value="EGF-type_Asp/Asn_hydroxyl_site"/>
</dbReference>
<dbReference type="Gene3D" id="3.30.200.20">
    <property type="entry name" value="Phosphorylase Kinase, domain 1"/>
    <property type="match status" value="1"/>
</dbReference>
<dbReference type="Gene3D" id="1.10.510.10">
    <property type="entry name" value="Transferase(Phosphotransferase) domain 1"/>
    <property type="match status" value="1"/>
</dbReference>
<protein>
    <submittedName>
        <fullName evidence="23">Uncharacterized protein</fullName>
    </submittedName>
</protein>
<comment type="catalytic activity">
    <reaction evidence="15">
        <text>L-seryl-[protein] + ATP = O-phospho-L-seryl-[protein] + ADP + H(+)</text>
        <dbReference type="Rhea" id="RHEA:17989"/>
        <dbReference type="Rhea" id="RHEA-COMP:9863"/>
        <dbReference type="Rhea" id="RHEA-COMP:11604"/>
        <dbReference type="ChEBI" id="CHEBI:15378"/>
        <dbReference type="ChEBI" id="CHEBI:29999"/>
        <dbReference type="ChEBI" id="CHEBI:30616"/>
        <dbReference type="ChEBI" id="CHEBI:83421"/>
        <dbReference type="ChEBI" id="CHEBI:456216"/>
    </reaction>
</comment>
<keyword evidence="6 20" id="KW-0732">Signal</keyword>
<evidence type="ECO:0000256" key="12">
    <source>
        <dbReference type="ARBA" id="ARBA00023136"/>
    </source>
</evidence>
<feature type="chain" id="PRO_5041736105" evidence="20">
    <location>
        <begin position="23"/>
        <end position="753"/>
    </location>
</feature>
<keyword evidence="9" id="KW-0418">Kinase</keyword>
<feature type="signal peptide" evidence="20">
    <location>
        <begin position="1"/>
        <end position="22"/>
    </location>
</feature>
<keyword evidence="5 19" id="KW-0812">Transmembrane</keyword>
<dbReference type="InterPro" id="IPR001245">
    <property type="entry name" value="Ser-Thr/Tyr_kinase_cat_dom"/>
</dbReference>
<dbReference type="Proteomes" id="UP001187192">
    <property type="component" value="Unassembled WGS sequence"/>
</dbReference>
<dbReference type="PROSITE" id="PS01187">
    <property type="entry name" value="EGF_CA"/>
    <property type="match status" value="1"/>
</dbReference>